<evidence type="ECO:0000256" key="2">
    <source>
        <dbReference type="ARBA" id="ARBA00038209"/>
    </source>
</evidence>
<dbReference type="Gene3D" id="3.40.50.2000">
    <property type="entry name" value="Glycogen Phosphorylase B"/>
    <property type="match status" value="2"/>
</dbReference>
<dbReference type="InterPro" id="IPR029767">
    <property type="entry name" value="WecB-like"/>
</dbReference>
<gene>
    <name evidence="6" type="primary">wecB</name>
    <name evidence="6" type="ORF">Fuma_05224</name>
</gene>
<dbReference type="PANTHER" id="PTHR43174:SF2">
    <property type="entry name" value="UDP-N-ACETYLGLUCOSAMINE 2-EPIMERASE"/>
    <property type="match status" value="1"/>
</dbReference>
<evidence type="ECO:0000259" key="5">
    <source>
        <dbReference type="Pfam" id="PF02350"/>
    </source>
</evidence>
<comment type="similarity">
    <text evidence="2 4">Belongs to the UDP-N-acetylglucosamine 2-epimerase family.</text>
</comment>
<proteinExistence type="inferred from homology"/>
<dbReference type="GO" id="GO:0008761">
    <property type="term" value="F:UDP-N-acetylglucosamine 2-epimerase activity"/>
    <property type="evidence" value="ECO:0007669"/>
    <property type="project" value="UniProtKB-EC"/>
</dbReference>
<dbReference type="NCBIfam" id="TIGR00236">
    <property type="entry name" value="wecB"/>
    <property type="match status" value="1"/>
</dbReference>
<dbReference type="EC" id="5.1.3.14" evidence="3"/>
<sequence>MTDRPIKLMCVFGTRPEAIKVAPIILAAQSRSDIKVIACSTGQHREMLDQVTEHFGIRPDLELKLMQPGQTLTGLTARCLTSLGDAIDLHQPDCILGQGDTTSAMCSGMVAFYHRLPFIHVEAGLRTTDINSPFPEEFNRRVCSLVSGLHCAPTQTAADNLLREGYSEDDVTVTGNTVIDALRWTVQKERAEPHRWIEKHSKIAGKRMVLITAHRRENHGDGIRSLCSAIRQLAEKFPQVQFVYPVHLNPNIQQPVQEILADLSNVHLIAPAEYPEFVWLMDQATLILSDSGGVQEEAPSLGKPVLVTRESTERPEAVAAGATKLIGTDCNRVVQEVSRLLVDKAAYAAMQVDTNPYGGGKTSARILDLIAERFAVQSATRANV</sequence>
<keyword evidence="7" id="KW-1185">Reference proteome</keyword>
<dbReference type="Proteomes" id="UP000187735">
    <property type="component" value="Chromosome"/>
</dbReference>
<name>A0A1P8WNF5_9PLAN</name>
<evidence type="ECO:0000313" key="6">
    <source>
        <dbReference type="EMBL" id="APZ95565.1"/>
    </source>
</evidence>
<feature type="domain" description="UDP-N-acetylglucosamine 2-epimerase" evidence="5">
    <location>
        <begin position="29"/>
        <end position="370"/>
    </location>
</feature>
<dbReference type="Pfam" id="PF02350">
    <property type="entry name" value="Epimerase_2"/>
    <property type="match status" value="1"/>
</dbReference>
<evidence type="ECO:0000256" key="3">
    <source>
        <dbReference type="ARBA" id="ARBA00038858"/>
    </source>
</evidence>
<dbReference type="PANTHER" id="PTHR43174">
    <property type="entry name" value="UDP-N-ACETYLGLUCOSAMINE 2-EPIMERASE"/>
    <property type="match status" value="1"/>
</dbReference>
<dbReference type="EMBL" id="CP017641">
    <property type="protein sequence ID" value="APZ95565.1"/>
    <property type="molecule type" value="Genomic_DNA"/>
</dbReference>
<reference evidence="6 7" key="1">
    <citation type="journal article" date="2016" name="Front. Microbiol.">
        <title>Fuerstia marisgermanicae gen. nov., sp. nov., an Unusual Member of the Phylum Planctomycetes from the German Wadden Sea.</title>
        <authorList>
            <person name="Kohn T."/>
            <person name="Heuer A."/>
            <person name="Jogler M."/>
            <person name="Vollmers J."/>
            <person name="Boedeker C."/>
            <person name="Bunk B."/>
            <person name="Rast P."/>
            <person name="Borchert D."/>
            <person name="Glockner I."/>
            <person name="Freese H.M."/>
            <person name="Klenk H.P."/>
            <person name="Overmann J."/>
            <person name="Kaster A.K."/>
            <person name="Rohde M."/>
            <person name="Wiegand S."/>
            <person name="Jogler C."/>
        </authorList>
    </citation>
    <scope>NUCLEOTIDE SEQUENCE [LARGE SCALE GENOMIC DNA]</scope>
    <source>
        <strain evidence="6 7">NH11</strain>
    </source>
</reference>
<accession>A0A1P8WNF5</accession>
<dbReference type="KEGG" id="fmr:Fuma_05224"/>
<dbReference type="STRING" id="1891926.Fuma_05224"/>
<organism evidence="6 7">
    <name type="scientific">Fuerstiella marisgermanici</name>
    <dbReference type="NCBI Taxonomy" id="1891926"/>
    <lineage>
        <taxon>Bacteria</taxon>
        <taxon>Pseudomonadati</taxon>
        <taxon>Planctomycetota</taxon>
        <taxon>Planctomycetia</taxon>
        <taxon>Planctomycetales</taxon>
        <taxon>Planctomycetaceae</taxon>
        <taxon>Fuerstiella</taxon>
    </lineage>
</organism>
<evidence type="ECO:0000256" key="4">
    <source>
        <dbReference type="RuleBase" id="RU003513"/>
    </source>
</evidence>
<dbReference type="AlphaFoldDB" id="A0A1P8WNF5"/>
<dbReference type="InterPro" id="IPR003331">
    <property type="entry name" value="UDP_GlcNAc_Epimerase_2_dom"/>
</dbReference>
<dbReference type="CDD" id="cd03786">
    <property type="entry name" value="GTB_UDP-GlcNAc_2-Epimerase"/>
    <property type="match status" value="1"/>
</dbReference>
<dbReference type="SUPFAM" id="SSF53756">
    <property type="entry name" value="UDP-Glycosyltransferase/glycogen phosphorylase"/>
    <property type="match status" value="1"/>
</dbReference>
<protein>
    <recommendedName>
        <fullName evidence="3">UDP-N-acetylglucosamine 2-epimerase (non-hydrolyzing)</fullName>
        <ecNumber evidence="3">5.1.3.14</ecNumber>
    </recommendedName>
</protein>
<evidence type="ECO:0000256" key="1">
    <source>
        <dbReference type="ARBA" id="ARBA00023235"/>
    </source>
</evidence>
<evidence type="ECO:0000313" key="7">
    <source>
        <dbReference type="Proteomes" id="UP000187735"/>
    </source>
</evidence>
<keyword evidence="1 4" id="KW-0413">Isomerase</keyword>